<evidence type="ECO:0000313" key="1">
    <source>
        <dbReference type="EMBL" id="KAF0295059.1"/>
    </source>
</evidence>
<dbReference type="EMBL" id="VIIS01001640">
    <property type="protein sequence ID" value="KAF0295059.1"/>
    <property type="molecule type" value="Genomic_DNA"/>
</dbReference>
<sequence length="179" mass="19268">MDGHGDSRVVWGEGEELDTFMRKVKAYRLQVGDEKKAIGKALLGLGSRIGIMDSLTEDDTSSVASLEAALRREFGASTRSYQTAFGTRARLPGETYGMFLAALQSLFVNAFPDTKADTSVAKALIKSRFLDGINATVSAQLRLLCPDLDVENLPARAKQIDEAMAGADGKPNLPVLWGS</sequence>
<dbReference type="AlphaFoldDB" id="A0A6A4VQ58"/>
<protein>
    <submittedName>
        <fullName evidence="1">Uncharacterized protein</fullName>
    </submittedName>
</protein>
<comment type="caution">
    <text evidence="1">The sequence shown here is derived from an EMBL/GenBank/DDBJ whole genome shotgun (WGS) entry which is preliminary data.</text>
</comment>
<dbReference type="Proteomes" id="UP000440578">
    <property type="component" value="Unassembled WGS sequence"/>
</dbReference>
<organism evidence="1 2">
    <name type="scientific">Amphibalanus amphitrite</name>
    <name type="common">Striped barnacle</name>
    <name type="synonym">Balanus amphitrite</name>
    <dbReference type="NCBI Taxonomy" id="1232801"/>
    <lineage>
        <taxon>Eukaryota</taxon>
        <taxon>Metazoa</taxon>
        <taxon>Ecdysozoa</taxon>
        <taxon>Arthropoda</taxon>
        <taxon>Crustacea</taxon>
        <taxon>Multicrustacea</taxon>
        <taxon>Cirripedia</taxon>
        <taxon>Thoracica</taxon>
        <taxon>Thoracicalcarea</taxon>
        <taxon>Balanomorpha</taxon>
        <taxon>Balanoidea</taxon>
        <taxon>Balanidae</taxon>
        <taxon>Amphibalaninae</taxon>
        <taxon>Amphibalanus</taxon>
    </lineage>
</organism>
<proteinExistence type="predicted"/>
<gene>
    <name evidence="1" type="ORF">FJT64_007371</name>
</gene>
<keyword evidence="2" id="KW-1185">Reference proteome</keyword>
<name>A0A6A4VQ58_AMPAM</name>
<reference evidence="1 2" key="1">
    <citation type="submission" date="2019-07" db="EMBL/GenBank/DDBJ databases">
        <title>Draft genome assembly of a fouling barnacle, Amphibalanus amphitrite (Darwin, 1854): The first reference genome for Thecostraca.</title>
        <authorList>
            <person name="Kim W."/>
        </authorList>
    </citation>
    <scope>NUCLEOTIDE SEQUENCE [LARGE SCALE GENOMIC DNA]</scope>
    <source>
        <strain evidence="1">SNU_AA5</strain>
        <tissue evidence="1">Soma without cirri and trophi</tissue>
    </source>
</reference>
<evidence type="ECO:0000313" key="2">
    <source>
        <dbReference type="Proteomes" id="UP000440578"/>
    </source>
</evidence>
<accession>A0A6A4VQ58</accession>